<dbReference type="NCBIfam" id="NF033819">
    <property type="entry name" value="IS66_TnpB"/>
    <property type="match status" value="1"/>
</dbReference>
<dbReference type="EMBL" id="FMYW01000001">
    <property type="protein sequence ID" value="SDB97087.1"/>
    <property type="molecule type" value="Genomic_DNA"/>
</dbReference>
<evidence type="ECO:0000313" key="1">
    <source>
        <dbReference type="EMBL" id="SDB97087.1"/>
    </source>
</evidence>
<dbReference type="InterPro" id="IPR008878">
    <property type="entry name" value="Transposase_IS66_Orf2"/>
</dbReference>
<reference evidence="2" key="1">
    <citation type="submission" date="2016-10" db="EMBL/GenBank/DDBJ databases">
        <authorList>
            <person name="Varghese N."/>
            <person name="Submissions S."/>
        </authorList>
    </citation>
    <scope>NUCLEOTIDE SEQUENCE [LARGE SCALE GENOMIC DNA]</scope>
    <source>
        <strain evidence="2">DSM 11005</strain>
    </source>
</reference>
<accession>A0A1G6HRZ9</accession>
<name>A0A1G6HRZ9_9FIRM</name>
<dbReference type="PANTHER" id="PTHR36455">
    <property type="match status" value="1"/>
</dbReference>
<gene>
    <name evidence="1" type="ORF">SAMN04487864_101210</name>
</gene>
<evidence type="ECO:0000313" key="2">
    <source>
        <dbReference type="Proteomes" id="UP000198943"/>
    </source>
</evidence>
<protein>
    <submittedName>
        <fullName evidence="1">Transposase</fullName>
    </submittedName>
</protein>
<organism evidence="1 2">
    <name type="scientific">Succiniclasticum ruminis</name>
    <dbReference type="NCBI Taxonomy" id="40841"/>
    <lineage>
        <taxon>Bacteria</taxon>
        <taxon>Bacillati</taxon>
        <taxon>Bacillota</taxon>
        <taxon>Negativicutes</taxon>
        <taxon>Acidaminococcales</taxon>
        <taxon>Acidaminococcaceae</taxon>
        <taxon>Succiniclasticum</taxon>
    </lineage>
</organism>
<dbReference type="PANTHER" id="PTHR36455:SF1">
    <property type="entry name" value="BLR8292 PROTEIN"/>
    <property type="match status" value="1"/>
</dbReference>
<proteinExistence type="predicted"/>
<sequence length="100" mass="11820">MRKAIDGLAAIVQKQFQLDPFSRDLFLFCGKRRDRIKVLLWEGDGFVLLYKRLENGNFNWPRQQSEVKQLTWQQLNRLLEGLSIEQPRAIKQIKNPGNFC</sequence>
<dbReference type="Pfam" id="PF05717">
    <property type="entry name" value="TnpB_IS66"/>
    <property type="match status" value="1"/>
</dbReference>
<dbReference type="Proteomes" id="UP000198943">
    <property type="component" value="Unassembled WGS sequence"/>
</dbReference>
<keyword evidence="2" id="KW-1185">Reference proteome</keyword>
<dbReference type="AlphaFoldDB" id="A0A1G6HRZ9"/>